<dbReference type="InterPro" id="IPR050868">
    <property type="entry name" value="ELMO_domain-containing"/>
</dbReference>
<dbReference type="OrthoDB" id="67155at2759"/>
<evidence type="ECO:0000313" key="2">
    <source>
        <dbReference type="EMBL" id="VDP13692.1"/>
    </source>
</evidence>
<feature type="domain" description="ELMO" evidence="1">
    <location>
        <begin position="130"/>
        <end position="262"/>
    </location>
</feature>
<dbReference type="GO" id="GO:0005096">
    <property type="term" value="F:GTPase activator activity"/>
    <property type="evidence" value="ECO:0007669"/>
    <property type="project" value="TreeGrafter"/>
</dbReference>
<dbReference type="EMBL" id="UZAM01010774">
    <property type="protein sequence ID" value="VDP13692.1"/>
    <property type="molecule type" value="Genomic_DNA"/>
</dbReference>
<dbReference type="PANTHER" id="PTHR12771:SF51">
    <property type="entry name" value="LD01482P"/>
    <property type="match status" value="1"/>
</dbReference>
<dbReference type="InterPro" id="IPR006816">
    <property type="entry name" value="ELMO_dom"/>
</dbReference>
<organism evidence="4">
    <name type="scientific">Soboliphyme baturini</name>
    <dbReference type="NCBI Taxonomy" id="241478"/>
    <lineage>
        <taxon>Eukaryota</taxon>
        <taxon>Metazoa</taxon>
        <taxon>Ecdysozoa</taxon>
        <taxon>Nematoda</taxon>
        <taxon>Enoplea</taxon>
        <taxon>Dorylaimia</taxon>
        <taxon>Dioctophymatida</taxon>
        <taxon>Dioctophymatoidea</taxon>
        <taxon>Soboliphymatidae</taxon>
        <taxon>Soboliphyme</taxon>
    </lineage>
</organism>
<keyword evidence="3" id="KW-1185">Reference proteome</keyword>
<accession>A0A183IVG0</accession>
<dbReference type="WBParaSite" id="SBAD_0000789601-mRNA-1">
    <property type="protein sequence ID" value="SBAD_0000789601-mRNA-1"/>
    <property type="gene ID" value="SBAD_0000789601"/>
</dbReference>
<sequence length="262" mass="30502">MDMCGWKLFFSGVNITTRAQLGVGVLVEPCLVNRIFEWNPVDAGVSLDLKIEYESILEEVKSVLYEVLTTESFILMDDFDAHVRTELKRAQRCQPIINLLLAMLEAKEYDAKSWRQKQPENKTKSIIFCGHKGQVCKRHRMMLRVLIDENAEKEFDWKLVGFQSDDPSTDFRGMGLLGLKQLIYFCEKETCTARHMILKAYSFHNGYPFAIVGINITAMIRDMLSDGRLKFYFYESKPAMTLHDFHDVYCKLFLLINTFFEK</sequence>
<dbReference type="Proteomes" id="UP000270296">
    <property type="component" value="Unassembled WGS sequence"/>
</dbReference>
<evidence type="ECO:0000313" key="3">
    <source>
        <dbReference type="Proteomes" id="UP000270296"/>
    </source>
</evidence>
<dbReference type="PANTHER" id="PTHR12771">
    <property type="entry name" value="ENGULFMENT AND CELL MOTILITY"/>
    <property type="match status" value="1"/>
</dbReference>
<dbReference type="Pfam" id="PF04727">
    <property type="entry name" value="ELMO_CED12"/>
    <property type="match status" value="1"/>
</dbReference>
<dbReference type="AlphaFoldDB" id="A0A183IVG0"/>
<reference evidence="2 3" key="2">
    <citation type="submission" date="2018-11" db="EMBL/GenBank/DDBJ databases">
        <authorList>
            <consortium name="Pathogen Informatics"/>
        </authorList>
    </citation>
    <scope>NUCLEOTIDE SEQUENCE [LARGE SCALE GENOMIC DNA]</scope>
</reference>
<dbReference type="PROSITE" id="PS51335">
    <property type="entry name" value="ELMO"/>
    <property type="match status" value="1"/>
</dbReference>
<gene>
    <name evidence="2" type="ORF">SBAD_LOCUS7607</name>
</gene>
<proteinExistence type="predicted"/>
<name>A0A183IVG0_9BILA</name>
<evidence type="ECO:0000313" key="4">
    <source>
        <dbReference type="WBParaSite" id="SBAD_0000789601-mRNA-1"/>
    </source>
</evidence>
<reference evidence="4" key="1">
    <citation type="submission" date="2016-06" db="UniProtKB">
        <authorList>
            <consortium name="WormBaseParasite"/>
        </authorList>
    </citation>
    <scope>IDENTIFICATION</scope>
</reference>
<evidence type="ECO:0000259" key="1">
    <source>
        <dbReference type="PROSITE" id="PS51335"/>
    </source>
</evidence>
<protein>
    <submittedName>
        <fullName evidence="4">ELMO domain-containing protein</fullName>
    </submittedName>
</protein>